<dbReference type="SUPFAM" id="SSF141072">
    <property type="entry name" value="CalX-like"/>
    <property type="match status" value="1"/>
</dbReference>
<dbReference type="GO" id="GO:0016020">
    <property type="term" value="C:membrane"/>
    <property type="evidence" value="ECO:0007669"/>
    <property type="project" value="InterPro"/>
</dbReference>
<dbReference type="RefSeq" id="WP_160846545.1">
    <property type="nucleotide sequence ID" value="NZ_WVHT01000052.1"/>
</dbReference>
<keyword evidence="1" id="KW-0732">Signal</keyword>
<dbReference type="GO" id="GO:0030001">
    <property type="term" value="P:metal ion transport"/>
    <property type="evidence" value="ECO:0007669"/>
    <property type="project" value="TreeGrafter"/>
</dbReference>
<dbReference type="Pfam" id="PF03160">
    <property type="entry name" value="Calx-beta"/>
    <property type="match status" value="1"/>
</dbReference>
<dbReference type="PANTHER" id="PTHR11878:SF65">
    <property type="entry name" value="NA_CA-EXCHANGE PROTEIN, ISOFORM G"/>
    <property type="match status" value="1"/>
</dbReference>
<accession>A0A7K1YGL7</accession>
<dbReference type="PANTHER" id="PTHR11878">
    <property type="entry name" value="SODIUM/CALCIUM EXCHANGER"/>
    <property type="match status" value="1"/>
</dbReference>
<keyword evidence="3" id="KW-0106">Calcium</keyword>
<gene>
    <name evidence="6" type="ORF">GS399_20615</name>
</gene>
<organism evidence="6 7">
    <name type="scientific">Hufsiella arboris</name>
    <dbReference type="NCBI Taxonomy" id="2695275"/>
    <lineage>
        <taxon>Bacteria</taxon>
        <taxon>Pseudomonadati</taxon>
        <taxon>Bacteroidota</taxon>
        <taxon>Sphingobacteriia</taxon>
        <taxon>Sphingobacteriales</taxon>
        <taxon>Sphingobacteriaceae</taxon>
        <taxon>Hufsiella</taxon>
    </lineage>
</organism>
<dbReference type="InterPro" id="IPR003644">
    <property type="entry name" value="Calx_beta"/>
</dbReference>
<evidence type="ECO:0000313" key="6">
    <source>
        <dbReference type="EMBL" id="MXV53368.1"/>
    </source>
</evidence>
<dbReference type="InterPro" id="IPR051171">
    <property type="entry name" value="CaCA"/>
</dbReference>
<dbReference type="AlphaFoldDB" id="A0A7K1YGL7"/>
<keyword evidence="4" id="KW-0406">Ion transport</keyword>
<evidence type="ECO:0000256" key="4">
    <source>
        <dbReference type="ARBA" id="ARBA00023065"/>
    </source>
</evidence>
<evidence type="ECO:0000256" key="2">
    <source>
        <dbReference type="ARBA" id="ARBA00022737"/>
    </source>
</evidence>
<keyword evidence="4" id="KW-0813">Transport</keyword>
<proteinExistence type="predicted"/>
<sequence>EITLSASVSTAITVTYSTANGTATAGSDYTAASGSVTFAANSPAGTKKTIDVAITDDNVVESSEDFTMSLGTVSGGPVTIGTATATATITDNDVSVVTVAAT</sequence>
<evidence type="ECO:0000259" key="5">
    <source>
        <dbReference type="SMART" id="SM00237"/>
    </source>
</evidence>
<keyword evidence="7" id="KW-1185">Reference proteome</keyword>
<name>A0A7K1YGL7_9SPHI</name>
<feature type="domain" description="Calx-beta" evidence="5">
    <location>
        <begin position="1"/>
        <end position="71"/>
    </location>
</feature>
<keyword evidence="2" id="KW-0677">Repeat</keyword>
<dbReference type="GO" id="GO:0007154">
    <property type="term" value="P:cell communication"/>
    <property type="evidence" value="ECO:0007669"/>
    <property type="project" value="InterPro"/>
</dbReference>
<dbReference type="SMART" id="SM00237">
    <property type="entry name" value="Calx_beta"/>
    <property type="match status" value="1"/>
</dbReference>
<feature type="non-terminal residue" evidence="6">
    <location>
        <position position="102"/>
    </location>
</feature>
<evidence type="ECO:0000256" key="3">
    <source>
        <dbReference type="ARBA" id="ARBA00022837"/>
    </source>
</evidence>
<protein>
    <recommendedName>
        <fullName evidence="5">Calx-beta domain-containing protein</fullName>
    </recommendedName>
</protein>
<evidence type="ECO:0000256" key="1">
    <source>
        <dbReference type="ARBA" id="ARBA00022729"/>
    </source>
</evidence>
<comment type="caution">
    <text evidence="6">The sequence shown here is derived from an EMBL/GenBank/DDBJ whole genome shotgun (WGS) entry which is preliminary data.</text>
</comment>
<evidence type="ECO:0000313" key="7">
    <source>
        <dbReference type="Proteomes" id="UP000466586"/>
    </source>
</evidence>
<dbReference type="Gene3D" id="2.60.40.2030">
    <property type="match status" value="1"/>
</dbReference>
<dbReference type="InterPro" id="IPR038081">
    <property type="entry name" value="CalX-like_sf"/>
</dbReference>
<reference evidence="6 7" key="1">
    <citation type="submission" date="2019-11" db="EMBL/GenBank/DDBJ databases">
        <title>Pedobacter sp. HMF7647 Genome sequencing and assembly.</title>
        <authorList>
            <person name="Kang H."/>
            <person name="Kim H."/>
            <person name="Joh K."/>
        </authorList>
    </citation>
    <scope>NUCLEOTIDE SEQUENCE [LARGE SCALE GENOMIC DNA]</scope>
    <source>
        <strain evidence="6 7">HMF7647</strain>
    </source>
</reference>
<dbReference type="Proteomes" id="UP000466586">
    <property type="component" value="Unassembled WGS sequence"/>
</dbReference>
<dbReference type="EMBL" id="WVHT01000052">
    <property type="protein sequence ID" value="MXV53368.1"/>
    <property type="molecule type" value="Genomic_DNA"/>
</dbReference>
<feature type="non-terminal residue" evidence="6">
    <location>
        <position position="1"/>
    </location>
</feature>